<proteinExistence type="predicted"/>
<keyword evidence="2" id="KW-1185">Reference proteome</keyword>
<sequence length="105" mass="11781">MCTVYMQAVGVPISVLTAANLIAGVYDKFNLDGAYLLKTPEQKNNEWLNKVGRRLIRRSIPTSIFNFNRIVDIEIDVQSFPICVMNYQEEDNISALQQASGGPWG</sequence>
<dbReference type="EMBL" id="JASPKZ010001957">
    <property type="protein sequence ID" value="KAJ9596883.1"/>
    <property type="molecule type" value="Genomic_DNA"/>
</dbReference>
<reference evidence="1" key="1">
    <citation type="journal article" date="2023" name="IScience">
        <title>Live-bearing cockroach genome reveals convergent evolutionary mechanisms linked to viviparity in insects and beyond.</title>
        <authorList>
            <person name="Fouks B."/>
            <person name="Harrison M.C."/>
            <person name="Mikhailova A.A."/>
            <person name="Marchal E."/>
            <person name="English S."/>
            <person name="Carruthers M."/>
            <person name="Jennings E.C."/>
            <person name="Chiamaka E.L."/>
            <person name="Frigard R.A."/>
            <person name="Pippel M."/>
            <person name="Attardo G.M."/>
            <person name="Benoit J.B."/>
            <person name="Bornberg-Bauer E."/>
            <person name="Tobe S.S."/>
        </authorList>
    </citation>
    <scope>NUCLEOTIDE SEQUENCE</scope>
    <source>
        <strain evidence="1">Stay&amp;Tobe</strain>
    </source>
</reference>
<dbReference type="Proteomes" id="UP001233999">
    <property type="component" value="Unassembled WGS sequence"/>
</dbReference>
<evidence type="ECO:0000313" key="2">
    <source>
        <dbReference type="Proteomes" id="UP001233999"/>
    </source>
</evidence>
<organism evidence="1 2">
    <name type="scientific">Diploptera punctata</name>
    <name type="common">Pacific beetle cockroach</name>
    <dbReference type="NCBI Taxonomy" id="6984"/>
    <lineage>
        <taxon>Eukaryota</taxon>
        <taxon>Metazoa</taxon>
        <taxon>Ecdysozoa</taxon>
        <taxon>Arthropoda</taxon>
        <taxon>Hexapoda</taxon>
        <taxon>Insecta</taxon>
        <taxon>Pterygota</taxon>
        <taxon>Neoptera</taxon>
        <taxon>Polyneoptera</taxon>
        <taxon>Dictyoptera</taxon>
        <taxon>Blattodea</taxon>
        <taxon>Blaberoidea</taxon>
        <taxon>Blaberidae</taxon>
        <taxon>Diplopterinae</taxon>
        <taxon>Diploptera</taxon>
    </lineage>
</organism>
<dbReference type="AlphaFoldDB" id="A0AAD8AD19"/>
<evidence type="ECO:0000313" key="1">
    <source>
        <dbReference type="EMBL" id="KAJ9596883.1"/>
    </source>
</evidence>
<feature type="non-terminal residue" evidence="1">
    <location>
        <position position="1"/>
    </location>
</feature>
<protein>
    <submittedName>
        <fullName evidence="1">Uncharacterized protein</fullName>
    </submittedName>
</protein>
<comment type="caution">
    <text evidence="1">The sequence shown here is derived from an EMBL/GenBank/DDBJ whole genome shotgun (WGS) entry which is preliminary data.</text>
</comment>
<reference evidence="1" key="2">
    <citation type="submission" date="2023-05" db="EMBL/GenBank/DDBJ databases">
        <authorList>
            <person name="Fouks B."/>
        </authorList>
    </citation>
    <scope>NUCLEOTIDE SEQUENCE</scope>
    <source>
        <strain evidence="1">Stay&amp;Tobe</strain>
        <tissue evidence="1">Testes</tissue>
    </source>
</reference>
<accession>A0AAD8AD19</accession>
<name>A0AAD8AD19_DIPPU</name>
<gene>
    <name evidence="1" type="ORF">L9F63_012139</name>
</gene>